<feature type="binding site" evidence="12">
    <location>
        <begin position="496"/>
        <end position="497"/>
    </location>
    <ligand>
        <name>L-glutamate</name>
        <dbReference type="ChEBI" id="CHEBI:29985"/>
    </ligand>
</feature>
<keyword evidence="8" id="KW-0325">Glycoprotein</keyword>
<dbReference type="GO" id="GO:0006751">
    <property type="term" value="P:glutathione catabolic process"/>
    <property type="evidence" value="ECO:0007669"/>
    <property type="project" value="UniProtKB-UniRule"/>
</dbReference>
<dbReference type="EC" id="2.3.2.2" evidence="13"/>
<keyword evidence="5" id="KW-0645">Protease</keyword>
<evidence type="ECO:0000256" key="10">
    <source>
        <dbReference type="ARBA" id="ARBA00047417"/>
    </source>
</evidence>
<evidence type="ECO:0000256" key="1">
    <source>
        <dbReference type="ARBA" id="ARBA00001049"/>
    </source>
</evidence>
<sequence length="614" mass="66456">MFDRKLGPTRDSDSDALPVYSTKTQPDEQPPRVRRLTIARLLRSITLLVLLLVGYAYIRDAFETKADVSFEKRMGDSGNPAYLVKARHGAVATENVLCSDIGVDVLKAGGNAVDAAVAATFCIGTVNMFSSGVGGGGFMTVRIPPVQEGGDSEVFTVDFRETAPALANTTMFPPYSNSSLFGGLSVAVPGEVRGLAAAHDRWGTLPWHSLIEPSIELAKGWTVQAELAKRITWFPDVMLSNPDWSAIFAPNGRFLEEGETIRRTNYSQTLAAIAAEGPDALYKGRIADSIVEKIQSTGGVLTQADLERFSAKIDRALQGTYRGRKVYTTPTPSSGVVLLHMLNLVEQYDLSERSPLNTHRIVEAIKFGFAARTKVCDPSYLNDTAKIDQIPTKEFAALIGPNITDNYTHSPDYYNPEYDVKIDNGTSHTVVVDKDGMAVSLTSTVNMIFGSQVMDPVTGILLNDEMDDFSTPKTPNGFGLWPSPYNYPEPGKKPLSSTVPTIIENADGSLALVIGGSGGGRIFGAVFQIILNVLEWDLDASAAVEFGRLHNQLFPVMTDADSWYPRELLDGLKERGHELSVTGPVAAAVQLIALRDGYIFAASDSRKNGIASGF</sequence>
<dbReference type="PRINTS" id="PR01210">
    <property type="entry name" value="GGTRANSPTASE"/>
</dbReference>
<dbReference type="FunFam" id="3.60.20.40:FF:000001">
    <property type="entry name" value="Gamma-glutamyltranspeptidase 1"/>
    <property type="match status" value="1"/>
</dbReference>
<evidence type="ECO:0000256" key="11">
    <source>
        <dbReference type="PIRSR" id="PIRSR600101-1"/>
    </source>
</evidence>
<evidence type="ECO:0000313" key="16">
    <source>
        <dbReference type="EMBL" id="CAK5269662.1"/>
    </source>
</evidence>
<keyword evidence="15" id="KW-0472">Membrane</keyword>
<comment type="function">
    <text evidence="13">Cleaves the gamma-glutamyl peptide bond of glutathione and glutathione conjugates.</text>
</comment>
<evidence type="ECO:0000256" key="14">
    <source>
        <dbReference type="SAM" id="MobiDB-lite"/>
    </source>
</evidence>
<dbReference type="InterPro" id="IPR029055">
    <property type="entry name" value="Ntn_hydrolases_N"/>
</dbReference>
<dbReference type="InterPro" id="IPR000101">
    <property type="entry name" value="GGT_peptidase"/>
</dbReference>
<comment type="catalytic activity">
    <reaction evidence="1 13">
        <text>an S-substituted glutathione + H2O = an S-substituted L-cysteinylglycine + L-glutamate</text>
        <dbReference type="Rhea" id="RHEA:59468"/>
        <dbReference type="ChEBI" id="CHEBI:15377"/>
        <dbReference type="ChEBI" id="CHEBI:29985"/>
        <dbReference type="ChEBI" id="CHEBI:90779"/>
        <dbReference type="ChEBI" id="CHEBI:143103"/>
        <dbReference type="EC" id="3.4.19.13"/>
    </reaction>
</comment>
<dbReference type="Pfam" id="PF01019">
    <property type="entry name" value="G_glu_transpept"/>
    <property type="match status" value="1"/>
</dbReference>
<feature type="binding site" evidence="12">
    <location>
        <begin position="444"/>
        <end position="446"/>
    </location>
    <ligand>
        <name>L-glutamate</name>
        <dbReference type="ChEBI" id="CHEBI:29985"/>
    </ligand>
</feature>
<organism evidence="16 17">
    <name type="scientific">Mycena citricolor</name>
    <dbReference type="NCBI Taxonomy" id="2018698"/>
    <lineage>
        <taxon>Eukaryota</taxon>
        <taxon>Fungi</taxon>
        <taxon>Dikarya</taxon>
        <taxon>Basidiomycota</taxon>
        <taxon>Agaricomycotina</taxon>
        <taxon>Agaricomycetes</taxon>
        <taxon>Agaricomycetidae</taxon>
        <taxon>Agaricales</taxon>
        <taxon>Marasmiineae</taxon>
        <taxon>Mycenaceae</taxon>
        <taxon>Mycena</taxon>
    </lineage>
</organism>
<gene>
    <name evidence="16" type="ORF">MYCIT1_LOCUS13551</name>
</gene>
<evidence type="ECO:0000256" key="5">
    <source>
        <dbReference type="ARBA" id="ARBA00022670"/>
    </source>
</evidence>
<evidence type="ECO:0000256" key="7">
    <source>
        <dbReference type="ARBA" id="ARBA00022801"/>
    </source>
</evidence>
<dbReference type="FunFam" id="1.10.246.130:FF:000005">
    <property type="entry name" value="Gamma-glutamyltranspeptidase 1, putative"/>
    <property type="match status" value="1"/>
</dbReference>
<evidence type="ECO:0000256" key="4">
    <source>
        <dbReference type="ARBA" id="ARBA00009381"/>
    </source>
</evidence>
<dbReference type="Gene3D" id="1.10.246.130">
    <property type="match status" value="1"/>
</dbReference>
<evidence type="ECO:0000256" key="15">
    <source>
        <dbReference type="SAM" id="Phobius"/>
    </source>
</evidence>
<evidence type="ECO:0000256" key="9">
    <source>
        <dbReference type="ARBA" id="ARBA00023315"/>
    </source>
</evidence>
<comment type="catalytic activity">
    <reaction evidence="2 13">
        <text>glutathione + H2O = L-cysteinylglycine + L-glutamate</text>
        <dbReference type="Rhea" id="RHEA:28807"/>
        <dbReference type="ChEBI" id="CHEBI:15377"/>
        <dbReference type="ChEBI" id="CHEBI:29985"/>
        <dbReference type="ChEBI" id="CHEBI:57925"/>
        <dbReference type="ChEBI" id="CHEBI:61694"/>
        <dbReference type="EC" id="3.4.19.13"/>
    </reaction>
</comment>
<keyword evidence="15" id="KW-0812">Transmembrane</keyword>
<feature type="binding site" evidence="12">
    <location>
        <position position="468"/>
    </location>
    <ligand>
        <name>L-glutamate</name>
        <dbReference type="ChEBI" id="CHEBI:29985"/>
    </ligand>
</feature>
<keyword evidence="15" id="KW-1133">Transmembrane helix</keyword>
<evidence type="ECO:0000256" key="6">
    <source>
        <dbReference type="ARBA" id="ARBA00022679"/>
    </source>
</evidence>
<evidence type="ECO:0000256" key="8">
    <source>
        <dbReference type="ARBA" id="ARBA00023180"/>
    </source>
</evidence>
<comment type="similarity">
    <text evidence="4">Belongs to the gamma-glutamyltransferase family.</text>
</comment>
<reference evidence="16" key="1">
    <citation type="submission" date="2023-11" db="EMBL/GenBank/DDBJ databases">
        <authorList>
            <person name="De Vega J J."/>
            <person name="De Vega J J."/>
        </authorList>
    </citation>
    <scope>NUCLEOTIDE SEQUENCE</scope>
</reference>
<dbReference type="AlphaFoldDB" id="A0AAD2H5Q4"/>
<keyword evidence="9 13" id="KW-0012">Acyltransferase</keyword>
<dbReference type="EMBL" id="CAVNYO010000150">
    <property type="protein sequence ID" value="CAK5269662.1"/>
    <property type="molecule type" value="Genomic_DNA"/>
</dbReference>
<dbReference type="GO" id="GO:0000324">
    <property type="term" value="C:fungal-type vacuole"/>
    <property type="evidence" value="ECO:0007669"/>
    <property type="project" value="TreeGrafter"/>
</dbReference>
<keyword evidence="17" id="KW-1185">Reference proteome</keyword>
<dbReference type="Proteomes" id="UP001295794">
    <property type="component" value="Unassembled WGS sequence"/>
</dbReference>
<name>A0AAD2H5Q4_9AGAR</name>
<feature type="transmembrane region" description="Helical" evidence="15">
    <location>
        <begin position="41"/>
        <end position="58"/>
    </location>
</feature>
<proteinExistence type="inferred from homology"/>
<comment type="caution">
    <text evidence="16">The sequence shown here is derived from an EMBL/GenBank/DDBJ whole genome shotgun (WGS) entry which is preliminary data.</text>
</comment>
<feature type="region of interest" description="Disordered" evidence="14">
    <location>
        <begin position="1"/>
        <end position="31"/>
    </location>
</feature>
<dbReference type="PANTHER" id="PTHR11686:SF9">
    <property type="entry name" value="RE13973P"/>
    <property type="match status" value="1"/>
</dbReference>
<feature type="active site" description="Nucleophile" evidence="11">
    <location>
        <position position="426"/>
    </location>
</feature>
<comment type="pathway">
    <text evidence="3 13">Sulfur metabolism; glutathione metabolism.</text>
</comment>
<dbReference type="GO" id="GO:0005886">
    <property type="term" value="C:plasma membrane"/>
    <property type="evidence" value="ECO:0007669"/>
    <property type="project" value="TreeGrafter"/>
</dbReference>
<evidence type="ECO:0000256" key="3">
    <source>
        <dbReference type="ARBA" id="ARBA00005115"/>
    </source>
</evidence>
<dbReference type="InterPro" id="IPR043138">
    <property type="entry name" value="GGT_lsub"/>
</dbReference>
<evidence type="ECO:0000256" key="13">
    <source>
        <dbReference type="RuleBase" id="RU368068"/>
    </source>
</evidence>
<evidence type="ECO:0000256" key="12">
    <source>
        <dbReference type="PIRSR" id="PIRSR600101-2"/>
    </source>
</evidence>
<dbReference type="InterPro" id="IPR043137">
    <property type="entry name" value="GGT_ssub_C"/>
</dbReference>
<protein>
    <recommendedName>
        <fullName evidence="13">Glutathione hydrolase</fullName>
        <ecNumber evidence="13">2.3.2.2</ecNumber>
        <ecNumber evidence="13">3.4.19.13</ecNumber>
    </recommendedName>
    <alternativeName>
        <fullName evidence="13">Gamma-glutamyltransferase</fullName>
    </alternativeName>
    <alternativeName>
        <fullName evidence="13">Gamma-glutamyltranspeptidase</fullName>
    </alternativeName>
</protein>
<dbReference type="SUPFAM" id="SSF56235">
    <property type="entry name" value="N-terminal nucleophile aminohydrolases (Ntn hydrolases)"/>
    <property type="match status" value="1"/>
</dbReference>
<feature type="binding site" evidence="12">
    <location>
        <position position="519"/>
    </location>
    <ligand>
        <name>L-glutamate</name>
        <dbReference type="ChEBI" id="CHEBI:29985"/>
    </ligand>
</feature>
<feature type="compositionally biased region" description="Basic and acidic residues" evidence="14">
    <location>
        <begin position="1"/>
        <end position="13"/>
    </location>
</feature>
<dbReference type="EC" id="3.4.19.13" evidence="13"/>
<keyword evidence="7 13" id="KW-0378">Hydrolase</keyword>
<evidence type="ECO:0000256" key="2">
    <source>
        <dbReference type="ARBA" id="ARBA00001089"/>
    </source>
</evidence>
<dbReference type="GO" id="GO:0006508">
    <property type="term" value="P:proteolysis"/>
    <property type="evidence" value="ECO:0007669"/>
    <property type="project" value="UniProtKB-KW"/>
</dbReference>
<dbReference type="PANTHER" id="PTHR11686">
    <property type="entry name" value="GAMMA GLUTAMYL TRANSPEPTIDASE"/>
    <property type="match status" value="1"/>
</dbReference>
<dbReference type="GO" id="GO:0103068">
    <property type="term" value="F:leukotriene C4 gamma-glutamyl transferase activity"/>
    <property type="evidence" value="ECO:0007669"/>
    <property type="project" value="UniProtKB-EC"/>
</dbReference>
<evidence type="ECO:0000313" key="17">
    <source>
        <dbReference type="Proteomes" id="UP001295794"/>
    </source>
</evidence>
<comment type="catalytic activity">
    <reaction evidence="10 13">
        <text>an N-terminal (5-L-glutamyl)-[peptide] + an alpha-amino acid = 5-L-glutamyl amino acid + an N-terminal L-alpha-aminoacyl-[peptide]</text>
        <dbReference type="Rhea" id="RHEA:23904"/>
        <dbReference type="Rhea" id="RHEA-COMP:9780"/>
        <dbReference type="Rhea" id="RHEA-COMP:9795"/>
        <dbReference type="ChEBI" id="CHEBI:77644"/>
        <dbReference type="ChEBI" id="CHEBI:78597"/>
        <dbReference type="ChEBI" id="CHEBI:78599"/>
        <dbReference type="ChEBI" id="CHEBI:78608"/>
        <dbReference type="EC" id="2.3.2.2"/>
    </reaction>
</comment>
<accession>A0AAD2H5Q4</accession>
<keyword evidence="6 13" id="KW-0808">Transferase</keyword>
<dbReference type="Gene3D" id="3.60.20.40">
    <property type="match status" value="1"/>
</dbReference>
<dbReference type="GO" id="GO:0036374">
    <property type="term" value="F:glutathione hydrolase activity"/>
    <property type="evidence" value="ECO:0007669"/>
    <property type="project" value="UniProtKB-UniRule"/>
</dbReference>
<dbReference type="NCBIfam" id="TIGR00066">
    <property type="entry name" value="g_glut_trans"/>
    <property type="match status" value="1"/>
</dbReference>
<feature type="binding site" evidence="12">
    <location>
        <position position="160"/>
    </location>
    <ligand>
        <name>L-glutamate</name>
        <dbReference type="ChEBI" id="CHEBI:29985"/>
    </ligand>
</feature>